<protein>
    <submittedName>
        <fullName evidence="1">Uncharacterized protein</fullName>
    </submittedName>
</protein>
<evidence type="ECO:0000313" key="1">
    <source>
        <dbReference type="EMBL" id="TQV67612.1"/>
    </source>
</evidence>
<dbReference type="AlphaFoldDB" id="A0A545SRM6"/>
<reference evidence="1 2" key="1">
    <citation type="submission" date="2019-06" db="EMBL/GenBank/DDBJ databases">
        <title>A novel species of marine bacteria.</title>
        <authorList>
            <person name="Wang Y."/>
        </authorList>
    </citation>
    <scope>NUCLEOTIDE SEQUENCE [LARGE SCALE GENOMIC DNA]</scope>
    <source>
        <strain evidence="1 2">MA1-10</strain>
    </source>
</reference>
<dbReference type="RefSeq" id="WP_142853777.1">
    <property type="nucleotide sequence ID" value="NZ_FXWW01000002.1"/>
</dbReference>
<sequence>MCVEIEINGMVADDLASLAKSVDQIVYDDAYDPQRLTLDACLCCVDLLATASANGLQIIKTQDPFYLKFAFGEDK</sequence>
<comment type="caution">
    <text evidence="1">The sequence shown here is derived from an EMBL/GenBank/DDBJ whole genome shotgun (WGS) entry which is preliminary data.</text>
</comment>
<organism evidence="1 2">
    <name type="scientific">Aliiroseovarius halocynthiae</name>
    <dbReference type="NCBI Taxonomy" id="985055"/>
    <lineage>
        <taxon>Bacteria</taxon>
        <taxon>Pseudomonadati</taxon>
        <taxon>Pseudomonadota</taxon>
        <taxon>Alphaproteobacteria</taxon>
        <taxon>Rhodobacterales</taxon>
        <taxon>Paracoccaceae</taxon>
        <taxon>Aliiroseovarius</taxon>
    </lineage>
</organism>
<name>A0A545SRM6_9RHOB</name>
<evidence type="ECO:0000313" key="2">
    <source>
        <dbReference type="Proteomes" id="UP000315816"/>
    </source>
</evidence>
<dbReference type="EMBL" id="VICH01000006">
    <property type="protein sequence ID" value="TQV67612.1"/>
    <property type="molecule type" value="Genomic_DNA"/>
</dbReference>
<dbReference type="OrthoDB" id="9884181at2"/>
<gene>
    <name evidence="1" type="ORF">FIL88_10380</name>
</gene>
<dbReference type="Proteomes" id="UP000315816">
    <property type="component" value="Unassembled WGS sequence"/>
</dbReference>
<proteinExistence type="predicted"/>
<accession>A0A545SRM6</accession>
<keyword evidence="2" id="KW-1185">Reference proteome</keyword>